<dbReference type="SUPFAM" id="SSF53335">
    <property type="entry name" value="S-adenosyl-L-methionine-dependent methyltransferases"/>
    <property type="match status" value="1"/>
</dbReference>
<accession>A0A3M0CIC9</accession>
<dbReference type="GO" id="GO:0003723">
    <property type="term" value="F:RNA binding"/>
    <property type="evidence" value="ECO:0007669"/>
    <property type="project" value="UniProtKB-UniRule"/>
</dbReference>
<proteinExistence type="inferred from homology"/>
<comment type="function">
    <text evidence="7">Specifically dimethylates two adjacent adenosines (A1518 and A1519) in the loop of a conserved hairpin near the 3'-end of 16S rRNA in the 30S particle. May play a critical role in biogenesis of 30S subunits.</text>
</comment>
<keyword evidence="4 7" id="KW-0808">Transferase</keyword>
<gene>
    <name evidence="7" type="primary">rsmA</name>
    <name evidence="7" type="synonym">ksgA</name>
    <name evidence="10" type="ORF">BXY39_1220</name>
</gene>
<dbReference type="PANTHER" id="PTHR11727:SF7">
    <property type="entry name" value="DIMETHYLADENOSINE TRANSFERASE-RELATED"/>
    <property type="match status" value="1"/>
</dbReference>
<comment type="catalytic activity">
    <reaction evidence="7">
        <text>adenosine(1518)/adenosine(1519) in 16S rRNA + 4 S-adenosyl-L-methionine = N(6)-dimethyladenosine(1518)/N(6)-dimethyladenosine(1519) in 16S rRNA + 4 S-adenosyl-L-homocysteine + 4 H(+)</text>
        <dbReference type="Rhea" id="RHEA:19609"/>
        <dbReference type="Rhea" id="RHEA-COMP:10232"/>
        <dbReference type="Rhea" id="RHEA-COMP:10233"/>
        <dbReference type="ChEBI" id="CHEBI:15378"/>
        <dbReference type="ChEBI" id="CHEBI:57856"/>
        <dbReference type="ChEBI" id="CHEBI:59789"/>
        <dbReference type="ChEBI" id="CHEBI:74411"/>
        <dbReference type="ChEBI" id="CHEBI:74493"/>
        <dbReference type="EC" id="2.1.1.182"/>
    </reaction>
</comment>
<dbReference type="InParanoid" id="A0A3M0CIC9"/>
<name>A0A3M0CIC9_9PROT</name>
<feature type="domain" description="Ribosomal RNA adenine methylase transferase N-terminal" evidence="9">
    <location>
        <begin position="36"/>
        <end position="217"/>
    </location>
</feature>
<evidence type="ECO:0000256" key="4">
    <source>
        <dbReference type="ARBA" id="ARBA00022679"/>
    </source>
</evidence>
<feature type="binding site" evidence="7 8">
    <location>
        <position position="78"/>
    </location>
    <ligand>
        <name>S-adenosyl-L-methionine</name>
        <dbReference type="ChEBI" id="CHEBI:59789"/>
    </ligand>
</feature>
<reference evidence="10 11" key="1">
    <citation type="submission" date="2018-10" db="EMBL/GenBank/DDBJ databases">
        <title>Genomic Encyclopedia of Archaeal and Bacterial Type Strains, Phase II (KMG-II): from individual species to whole genera.</title>
        <authorList>
            <person name="Goeker M."/>
        </authorList>
    </citation>
    <scope>NUCLEOTIDE SEQUENCE [LARGE SCALE GENOMIC DNA]</scope>
    <source>
        <strain evidence="10 11">DSM 25217</strain>
    </source>
</reference>
<keyword evidence="1 7" id="KW-0963">Cytoplasm</keyword>
<evidence type="ECO:0000313" key="11">
    <source>
        <dbReference type="Proteomes" id="UP000271227"/>
    </source>
</evidence>
<keyword evidence="11" id="KW-1185">Reference proteome</keyword>
<evidence type="ECO:0000256" key="3">
    <source>
        <dbReference type="ARBA" id="ARBA00022603"/>
    </source>
</evidence>
<dbReference type="GO" id="GO:0005829">
    <property type="term" value="C:cytosol"/>
    <property type="evidence" value="ECO:0007669"/>
    <property type="project" value="TreeGrafter"/>
</dbReference>
<dbReference type="InterPro" id="IPR023165">
    <property type="entry name" value="rRNA_Ade_diMease-like_C"/>
</dbReference>
<evidence type="ECO:0000256" key="2">
    <source>
        <dbReference type="ARBA" id="ARBA00022552"/>
    </source>
</evidence>
<dbReference type="FunFam" id="1.10.8.100:FF:000001">
    <property type="entry name" value="Ribosomal RNA small subunit methyltransferase A"/>
    <property type="match status" value="1"/>
</dbReference>
<dbReference type="Pfam" id="PF00398">
    <property type="entry name" value="RrnaAD"/>
    <property type="match status" value="1"/>
</dbReference>
<dbReference type="GO" id="GO:0052908">
    <property type="term" value="F:16S rRNA (adenine(1518)-N(6)/adenine(1519)-N(6))-dimethyltransferase activity"/>
    <property type="evidence" value="ECO:0007669"/>
    <property type="project" value="UniProtKB-EC"/>
</dbReference>
<feature type="binding site" evidence="7 8">
    <location>
        <position position="129"/>
    </location>
    <ligand>
        <name>S-adenosyl-L-methionine</name>
        <dbReference type="ChEBI" id="CHEBI:59789"/>
    </ligand>
</feature>
<dbReference type="PANTHER" id="PTHR11727">
    <property type="entry name" value="DIMETHYLADENOSINE TRANSFERASE"/>
    <property type="match status" value="1"/>
</dbReference>
<feature type="binding site" evidence="7 8">
    <location>
        <position position="29"/>
    </location>
    <ligand>
        <name>S-adenosyl-L-methionine</name>
        <dbReference type="ChEBI" id="CHEBI:59789"/>
    </ligand>
</feature>
<dbReference type="CDD" id="cd02440">
    <property type="entry name" value="AdoMet_MTases"/>
    <property type="match status" value="1"/>
</dbReference>
<dbReference type="SMART" id="SM00650">
    <property type="entry name" value="rADc"/>
    <property type="match status" value="1"/>
</dbReference>
<evidence type="ECO:0000256" key="8">
    <source>
        <dbReference type="PROSITE-ProRule" id="PRU01026"/>
    </source>
</evidence>
<dbReference type="EC" id="2.1.1.182" evidence="7"/>
<evidence type="ECO:0000256" key="1">
    <source>
        <dbReference type="ARBA" id="ARBA00022490"/>
    </source>
</evidence>
<dbReference type="NCBIfam" id="TIGR00755">
    <property type="entry name" value="ksgA"/>
    <property type="match status" value="1"/>
</dbReference>
<protein>
    <recommendedName>
        <fullName evidence="7">Ribosomal RNA small subunit methyltransferase A</fullName>
        <ecNumber evidence="7">2.1.1.182</ecNumber>
    </recommendedName>
    <alternativeName>
        <fullName evidence="7">16S rRNA (adenine(1518)-N(6)/adenine(1519)-N(6))-dimethyltransferase</fullName>
    </alternativeName>
    <alternativeName>
        <fullName evidence="7">16S rRNA dimethyladenosine transferase</fullName>
    </alternativeName>
    <alternativeName>
        <fullName evidence="7">16S rRNA dimethylase</fullName>
    </alternativeName>
    <alternativeName>
        <fullName evidence="7">S-adenosylmethionine-6-N', N'-adenosyl(rRNA) dimethyltransferase</fullName>
    </alternativeName>
</protein>
<feature type="binding site" evidence="7 8">
    <location>
        <position position="106"/>
    </location>
    <ligand>
        <name>S-adenosyl-L-methionine</name>
        <dbReference type="ChEBI" id="CHEBI:59789"/>
    </ligand>
</feature>
<dbReference type="Gene3D" id="3.40.50.150">
    <property type="entry name" value="Vaccinia Virus protein VP39"/>
    <property type="match status" value="1"/>
</dbReference>
<keyword evidence="3 7" id="KW-0489">Methyltransferase</keyword>
<keyword evidence="2 7" id="KW-0698">rRNA processing</keyword>
<dbReference type="Gene3D" id="1.10.8.100">
    <property type="entry name" value="Ribosomal RNA adenine dimethylase-like, domain 2"/>
    <property type="match status" value="1"/>
</dbReference>
<sequence length="294" mass="31918">MTGRHDALPPLREVINRYGLRAQKSLGQNFLLDLNLTGRIARVPGPLAGCAVYEVGPGPGGLTRALLEEGASRVIAVERDARCLDALADIARAYGDEGRLRIYNDDALNVTETALIAPEPGEEVRIVANLPYNVGTALLIRWLTADPWPPWYKSLTLMFQREVAERIVAKPGGKTYGRLSVLAQWRAKPRIAFTVPSSAFTPPPKVASAIVHIEPAPPLDAGLDLRSLEKTVEAAFGQRRKMLRASLKALTSAPETLIRAAGLDPTQRAETLSVADFVRLARCYQDRAQGPAGD</sequence>
<evidence type="ECO:0000259" key="9">
    <source>
        <dbReference type="SMART" id="SM00650"/>
    </source>
</evidence>
<feature type="binding site" evidence="7 8">
    <location>
        <position position="31"/>
    </location>
    <ligand>
        <name>S-adenosyl-L-methionine</name>
        <dbReference type="ChEBI" id="CHEBI:59789"/>
    </ligand>
</feature>
<dbReference type="InterPro" id="IPR020598">
    <property type="entry name" value="rRNA_Ade_methylase_Trfase_N"/>
</dbReference>
<dbReference type="PROSITE" id="PS51689">
    <property type="entry name" value="SAM_RNA_A_N6_MT"/>
    <property type="match status" value="1"/>
</dbReference>
<feature type="binding site" evidence="7 8">
    <location>
        <position position="56"/>
    </location>
    <ligand>
        <name>S-adenosyl-L-methionine</name>
        <dbReference type="ChEBI" id="CHEBI:59789"/>
    </ligand>
</feature>
<dbReference type="AlphaFoldDB" id="A0A3M0CIC9"/>
<dbReference type="EMBL" id="REFR01000010">
    <property type="protein sequence ID" value="RMB08585.1"/>
    <property type="molecule type" value="Genomic_DNA"/>
</dbReference>
<dbReference type="InterPro" id="IPR029063">
    <property type="entry name" value="SAM-dependent_MTases_sf"/>
</dbReference>
<evidence type="ECO:0000313" key="10">
    <source>
        <dbReference type="EMBL" id="RMB08585.1"/>
    </source>
</evidence>
<keyword evidence="5 7" id="KW-0949">S-adenosyl-L-methionine</keyword>
<dbReference type="PROSITE" id="PS01131">
    <property type="entry name" value="RRNA_A_DIMETH"/>
    <property type="match status" value="1"/>
</dbReference>
<comment type="similarity">
    <text evidence="7">Belongs to the class I-like SAM-binding methyltransferase superfamily. rRNA adenine N(6)-methyltransferase family. RsmA subfamily.</text>
</comment>
<organism evidence="10 11">
    <name type="scientific">Eilatimonas milleporae</name>
    <dbReference type="NCBI Taxonomy" id="911205"/>
    <lineage>
        <taxon>Bacteria</taxon>
        <taxon>Pseudomonadati</taxon>
        <taxon>Pseudomonadota</taxon>
        <taxon>Alphaproteobacteria</taxon>
        <taxon>Kordiimonadales</taxon>
        <taxon>Kordiimonadaceae</taxon>
        <taxon>Eilatimonas</taxon>
    </lineage>
</organism>
<dbReference type="OrthoDB" id="9814755at2"/>
<evidence type="ECO:0000256" key="6">
    <source>
        <dbReference type="ARBA" id="ARBA00022884"/>
    </source>
</evidence>
<dbReference type="InterPro" id="IPR011530">
    <property type="entry name" value="rRNA_adenine_dimethylase"/>
</dbReference>
<evidence type="ECO:0000256" key="7">
    <source>
        <dbReference type="HAMAP-Rule" id="MF_00607"/>
    </source>
</evidence>
<dbReference type="Proteomes" id="UP000271227">
    <property type="component" value="Unassembled WGS sequence"/>
</dbReference>
<keyword evidence="6 7" id="KW-0694">RNA-binding</keyword>
<dbReference type="InterPro" id="IPR001737">
    <property type="entry name" value="KsgA/Erm"/>
</dbReference>
<dbReference type="HAMAP" id="MF_00607">
    <property type="entry name" value="16SrRNA_methyltr_A"/>
    <property type="match status" value="1"/>
</dbReference>
<dbReference type="RefSeq" id="WP_121937939.1">
    <property type="nucleotide sequence ID" value="NZ_REFR01000010.1"/>
</dbReference>
<dbReference type="FunCoup" id="A0A3M0CIC9">
    <property type="interactions" value="518"/>
</dbReference>
<dbReference type="InterPro" id="IPR020596">
    <property type="entry name" value="rRNA_Ade_Mease_Trfase_CS"/>
</dbReference>
<comment type="caution">
    <text evidence="10">The sequence shown here is derived from an EMBL/GenBank/DDBJ whole genome shotgun (WGS) entry which is preliminary data.</text>
</comment>
<evidence type="ECO:0000256" key="5">
    <source>
        <dbReference type="ARBA" id="ARBA00022691"/>
    </source>
</evidence>
<comment type="subcellular location">
    <subcellularLocation>
        <location evidence="7">Cytoplasm</location>
    </subcellularLocation>
</comment>